<dbReference type="Pfam" id="PF06105">
    <property type="entry name" value="Aph-1"/>
    <property type="match status" value="1"/>
</dbReference>
<evidence type="ECO:0000256" key="7">
    <source>
        <dbReference type="SAM" id="Phobius"/>
    </source>
</evidence>
<proteinExistence type="inferred from homology"/>
<organism evidence="8 9">
    <name type="scientific">Brachionus calyciflorus</name>
    <dbReference type="NCBI Taxonomy" id="104777"/>
    <lineage>
        <taxon>Eukaryota</taxon>
        <taxon>Metazoa</taxon>
        <taxon>Spiralia</taxon>
        <taxon>Gnathifera</taxon>
        <taxon>Rotifera</taxon>
        <taxon>Eurotatoria</taxon>
        <taxon>Monogononta</taxon>
        <taxon>Pseudotrocha</taxon>
        <taxon>Ploima</taxon>
        <taxon>Brachionidae</taxon>
        <taxon>Brachionus</taxon>
    </lineage>
</organism>
<comment type="similarity">
    <text evidence="2">Belongs to the APH-1 family.</text>
</comment>
<name>A0A814G110_9BILA</name>
<comment type="subcellular location">
    <subcellularLocation>
        <location evidence="1">Membrane</location>
        <topology evidence="1">Multi-pass membrane protein</topology>
    </subcellularLocation>
</comment>
<keyword evidence="3 7" id="KW-0812">Transmembrane</keyword>
<evidence type="ECO:0000256" key="1">
    <source>
        <dbReference type="ARBA" id="ARBA00004141"/>
    </source>
</evidence>
<evidence type="ECO:0008006" key="10">
    <source>
        <dbReference type="Google" id="ProtNLM"/>
    </source>
</evidence>
<keyword evidence="5 7" id="KW-1133">Transmembrane helix</keyword>
<evidence type="ECO:0000256" key="2">
    <source>
        <dbReference type="ARBA" id="ARBA00005577"/>
    </source>
</evidence>
<reference evidence="8" key="1">
    <citation type="submission" date="2021-02" db="EMBL/GenBank/DDBJ databases">
        <authorList>
            <person name="Nowell W R."/>
        </authorList>
    </citation>
    <scope>NUCLEOTIDE SEQUENCE</scope>
    <source>
        <strain evidence="8">Ploen Becks lab</strain>
    </source>
</reference>
<gene>
    <name evidence="8" type="ORF">OXX778_LOCUS15925</name>
</gene>
<evidence type="ECO:0000256" key="6">
    <source>
        <dbReference type="ARBA" id="ARBA00023136"/>
    </source>
</evidence>
<feature type="transmembrane region" description="Helical" evidence="7">
    <location>
        <begin position="214"/>
        <end position="233"/>
    </location>
</feature>
<feature type="transmembrane region" description="Helical" evidence="7">
    <location>
        <begin position="33"/>
        <end position="57"/>
    </location>
</feature>
<accession>A0A814G110</accession>
<keyword evidence="6 7" id="KW-0472">Membrane</keyword>
<feature type="transmembrane region" description="Helical" evidence="7">
    <location>
        <begin position="6"/>
        <end position="26"/>
    </location>
</feature>
<dbReference type="GO" id="GO:0016485">
    <property type="term" value="P:protein processing"/>
    <property type="evidence" value="ECO:0007669"/>
    <property type="project" value="InterPro"/>
</dbReference>
<comment type="caution">
    <text evidence="8">The sequence shown here is derived from an EMBL/GenBank/DDBJ whole genome shotgun (WGS) entry which is preliminary data.</text>
</comment>
<dbReference type="AlphaFoldDB" id="A0A814G110"/>
<feature type="transmembrane region" description="Helical" evidence="7">
    <location>
        <begin position="187"/>
        <end position="208"/>
    </location>
</feature>
<dbReference type="EMBL" id="CAJNOC010003628">
    <property type="protein sequence ID" value="CAF0991301.1"/>
    <property type="molecule type" value="Genomic_DNA"/>
</dbReference>
<evidence type="ECO:0000313" key="9">
    <source>
        <dbReference type="Proteomes" id="UP000663879"/>
    </source>
</evidence>
<dbReference type="PANTHER" id="PTHR12889">
    <property type="entry name" value="GAMMA-SECRETASE SUBUNIT APH-1"/>
    <property type="match status" value="1"/>
</dbReference>
<sequence length="235" mass="26610">MALTEFFGCLFLAFGPPAAMFGITIAKDPIRIIILMTSSFFWLLSLLLSALLWFSVVPLREKLLFAVVFSVLFQEIFRYLFYLFIKKAQRGLAKVQRNMPHKNQMEFDSRVISYVSGLGFGIISGAFSLVNVLGDMTGPGTVGIFGDSQYFFLVSASLTLCFILLHTCWSVIMYLSLTIYQKNSVNLWFSIFFVLFSHMFVSCLSLANDSKKEQSYVYTILLSYLMLILNAVIAV</sequence>
<dbReference type="OrthoDB" id="6507463at2759"/>
<dbReference type="Proteomes" id="UP000663879">
    <property type="component" value="Unassembled WGS sequence"/>
</dbReference>
<protein>
    <recommendedName>
        <fullName evidence="10">Gamma-secretase subunit Aph-1</fullName>
    </recommendedName>
</protein>
<keyword evidence="9" id="KW-1185">Reference proteome</keyword>
<feature type="transmembrane region" description="Helical" evidence="7">
    <location>
        <begin position="111"/>
        <end position="130"/>
    </location>
</feature>
<feature type="transmembrane region" description="Helical" evidence="7">
    <location>
        <begin position="150"/>
        <end position="175"/>
    </location>
</feature>
<evidence type="ECO:0000313" key="8">
    <source>
        <dbReference type="EMBL" id="CAF0991301.1"/>
    </source>
</evidence>
<feature type="non-terminal residue" evidence="8">
    <location>
        <position position="1"/>
    </location>
</feature>
<evidence type="ECO:0000256" key="4">
    <source>
        <dbReference type="ARBA" id="ARBA00022976"/>
    </source>
</evidence>
<evidence type="ECO:0000256" key="3">
    <source>
        <dbReference type="ARBA" id="ARBA00022692"/>
    </source>
</evidence>
<dbReference type="InterPro" id="IPR009294">
    <property type="entry name" value="Aph-1"/>
</dbReference>
<dbReference type="GO" id="GO:0016020">
    <property type="term" value="C:membrane"/>
    <property type="evidence" value="ECO:0007669"/>
    <property type="project" value="UniProtKB-SubCell"/>
</dbReference>
<keyword evidence="4" id="KW-0914">Notch signaling pathway</keyword>
<feature type="transmembrane region" description="Helical" evidence="7">
    <location>
        <begin position="63"/>
        <end position="85"/>
    </location>
</feature>
<dbReference type="GO" id="GO:0007219">
    <property type="term" value="P:Notch signaling pathway"/>
    <property type="evidence" value="ECO:0007669"/>
    <property type="project" value="UniProtKB-KW"/>
</dbReference>
<evidence type="ECO:0000256" key="5">
    <source>
        <dbReference type="ARBA" id="ARBA00022989"/>
    </source>
</evidence>